<dbReference type="InterPro" id="IPR011990">
    <property type="entry name" value="TPR-like_helical_dom_sf"/>
</dbReference>
<dbReference type="InterPro" id="IPR051012">
    <property type="entry name" value="CellSynth/LPSAsmb/PSIAsmb"/>
</dbReference>
<dbReference type="PROSITE" id="PS50005">
    <property type="entry name" value="TPR"/>
    <property type="match status" value="1"/>
</dbReference>
<dbReference type="SMART" id="SM00028">
    <property type="entry name" value="TPR"/>
    <property type="match status" value="4"/>
</dbReference>
<keyword evidence="2 3" id="KW-0802">TPR repeat</keyword>
<dbReference type="PANTHER" id="PTHR45586">
    <property type="entry name" value="TPR REPEAT-CONTAINING PROTEIN PA4667"/>
    <property type="match status" value="1"/>
</dbReference>
<name>A0ABT4VVB1_9HYPH</name>
<protein>
    <submittedName>
        <fullName evidence="4">Tetratricopeptide repeat protein</fullName>
    </submittedName>
</protein>
<evidence type="ECO:0000256" key="2">
    <source>
        <dbReference type="ARBA" id="ARBA00022803"/>
    </source>
</evidence>
<dbReference type="SUPFAM" id="SSF48452">
    <property type="entry name" value="TPR-like"/>
    <property type="match status" value="2"/>
</dbReference>
<keyword evidence="5" id="KW-1185">Reference proteome</keyword>
<proteinExistence type="predicted"/>
<evidence type="ECO:0000256" key="3">
    <source>
        <dbReference type="PROSITE-ProRule" id="PRU00339"/>
    </source>
</evidence>
<dbReference type="Pfam" id="PF13432">
    <property type="entry name" value="TPR_16"/>
    <property type="match status" value="2"/>
</dbReference>
<feature type="repeat" description="TPR" evidence="3">
    <location>
        <begin position="83"/>
        <end position="116"/>
    </location>
</feature>
<dbReference type="SUPFAM" id="SSF53756">
    <property type="entry name" value="UDP-Glycosyltransferase/glycogen phosphorylase"/>
    <property type="match status" value="1"/>
</dbReference>
<dbReference type="RefSeq" id="WP_271092518.1">
    <property type="nucleotide sequence ID" value="NZ_JAPJZH010000026.1"/>
</dbReference>
<dbReference type="Gene3D" id="1.25.40.10">
    <property type="entry name" value="Tetratricopeptide repeat domain"/>
    <property type="match status" value="2"/>
</dbReference>
<reference evidence="4" key="1">
    <citation type="submission" date="2022-11" db="EMBL/GenBank/DDBJ databases">
        <title>Hoeflea poritis sp. nov., isolated from scleractinian coral Porites lutea.</title>
        <authorList>
            <person name="Zhang G."/>
            <person name="Wei Q."/>
            <person name="Cai L."/>
        </authorList>
    </citation>
    <scope>NUCLEOTIDE SEQUENCE</scope>
    <source>
        <strain evidence="4">E7-10</strain>
    </source>
</reference>
<evidence type="ECO:0000256" key="1">
    <source>
        <dbReference type="ARBA" id="ARBA00022737"/>
    </source>
</evidence>
<dbReference type="PANTHER" id="PTHR45586:SF1">
    <property type="entry name" value="LIPOPOLYSACCHARIDE ASSEMBLY PROTEIN B"/>
    <property type="match status" value="1"/>
</dbReference>
<evidence type="ECO:0000313" key="5">
    <source>
        <dbReference type="Proteomes" id="UP001148313"/>
    </source>
</evidence>
<dbReference type="EMBL" id="JAPJZH010000026">
    <property type="protein sequence ID" value="MDA4848644.1"/>
    <property type="molecule type" value="Genomic_DNA"/>
</dbReference>
<evidence type="ECO:0000313" key="4">
    <source>
        <dbReference type="EMBL" id="MDA4848644.1"/>
    </source>
</evidence>
<dbReference type="InterPro" id="IPR019734">
    <property type="entry name" value="TPR_rpt"/>
</dbReference>
<accession>A0ABT4VVB1</accession>
<sequence length="653" mass="73080">MTNLALKTVNTNAPPAKLLKKIHSLQKRGKFAESLPLCNRLAAQGYTSADLLHFHGLALRAGNDLNGALVKVYAATELKPDDALMLNSLGVILFQMNEVEAAIAQFKRATQVDQKMYDAWKNLGIALRKVERYQAAFTAFNCAHHLDRTQVDPMLNIVEILIDNRQYKRAEAAMDKLLAACSKITPALLLQRLHIAERLEDFDYIVAHLDTIDRSMLSIDEQAELDSVEVSYLRINGRMDEAIALLKKWVDVETNLQHHYVMLLGLCYAEAGQLDDGIAYHKTLLESKPDHTIGRYNLGLLQIKNGDLEEGYKNYEARWQRPEFPSKRRQFSVPRWTGEPLEGKKLLVWREQGIGDEVRYASIIADLQERGGAVTFECSPKLSAVWEHSFPWATIADEGPTECRGDDAYAHFDYQIPVGSLGSIFRPAVKDFDERQVPWIRRFCDAEQALRAQLAVDPGETLIGVCWRSSHQATSRDRYFLQAEQLEPLKALPNCRWVNVQYDCGDEEVQTIRDLGLPLHHYGNLDQKNDLVGACSLLGACDVVISVGVSVSDLAAGLGVPVIQIARENAEVFLGTDHVPWFPTCMSLRMKPHGGDAALAQIVERWPSILQWAKDVTTADRPWNPKTDVDTPKAASANTEGADLDLEFAIKAA</sequence>
<gene>
    <name evidence="4" type="ORF">OOZ53_25030</name>
</gene>
<organism evidence="4 5">
    <name type="scientific">Hoeflea poritis</name>
    <dbReference type="NCBI Taxonomy" id="2993659"/>
    <lineage>
        <taxon>Bacteria</taxon>
        <taxon>Pseudomonadati</taxon>
        <taxon>Pseudomonadota</taxon>
        <taxon>Alphaproteobacteria</taxon>
        <taxon>Hyphomicrobiales</taxon>
        <taxon>Rhizobiaceae</taxon>
        <taxon>Hoeflea</taxon>
    </lineage>
</organism>
<keyword evidence="1" id="KW-0677">Repeat</keyword>
<comment type="caution">
    <text evidence="4">The sequence shown here is derived from an EMBL/GenBank/DDBJ whole genome shotgun (WGS) entry which is preliminary data.</text>
</comment>
<dbReference type="Proteomes" id="UP001148313">
    <property type="component" value="Unassembled WGS sequence"/>
</dbReference>